<keyword evidence="5 9" id="KW-0418">Kinase</keyword>
<comment type="catalytic activity">
    <reaction evidence="9">
        <text>L-threonyl-[protein] + ATP = O-phospho-L-threonyl-[protein] + ADP + H(+)</text>
        <dbReference type="Rhea" id="RHEA:46608"/>
        <dbReference type="Rhea" id="RHEA-COMP:11060"/>
        <dbReference type="Rhea" id="RHEA-COMP:11605"/>
        <dbReference type="ChEBI" id="CHEBI:15378"/>
        <dbReference type="ChEBI" id="CHEBI:30013"/>
        <dbReference type="ChEBI" id="CHEBI:30616"/>
        <dbReference type="ChEBI" id="CHEBI:61977"/>
        <dbReference type="ChEBI" id="CHEBI:456216"/>
        <dbReference type="EC" id="2.7.11.24"/>
    </reaction>
</comment>
<gene>
    <name evidence="13" type="ORF">POCTA_138.1.T0280063</name>
</gene>
<dbReference type="PROSITE" id="PS50302">
    <property type="entry name" value="PUM"/>
    <property type="match status" value="3"/>
</dbReference>
<dbReference type="InterPro" id="IPR033133">
    <property type="entry name" value="PUM-HD"/>
</dbReference>
<dbReference type="InterPro" id="IPR001313">
    <property type="entry name" value="Pumilio_RNA-bd_rpt"/>
</dbReference>
<keyword evidence="1 9" id="KW-0723">Serine/threonine-protein kinase</keyword>
<proteinExistence type="inferred from homology"/>
<keyword evidence="14" id="KW-1185">Reference proteome</keyword>
<comment type="caution">
    <text evidence="13">The sequence shown here is derived from an EMBL/GenBank/DDBJ whole genome shotgun (WGS) entry which is preliminary data.</text>
</comment>
<dbReference type="PANTHER" id="PTHR24055">
    <property type="entry name" value="MITOGEN-ACTIVATED PROTEIN KINASE"/>
    <property type="match status" value="1"/>
</dbReference>
<keyword evidence="2 9" id="KW-0808">Transferase</keyword>
<feature type="repeat" description="Pumilio" evidence="7">
    <location>
        <begin position="212"/>
        <end position="250"/>
    </location>
</feature>
<dbReference type="PROSITE" id="PS50303">
    <property type="entry name" value="PUM_HD"/>
    <property type="match status" value="1"/>
</dbReference>
<dbReference type="SMART" id="SM00220">
    <property type="entry name" value="S_TKc"/>
    <property type="match status" value="1"/>
</dbReference>
<dbReference type="AlphaFoldDB" id="A0A8S1TRL7"/>
<feature type="region of interest" description="Disordered" evidence="10">
    <location>
        <begin position="867"/>
        <end position="891"/>
    </location>
</feature>
<evidence type="ECO:0000256" key="5">
    <source>
        <dbReference type="ARBA" id="ARBA00022777"/>
    </source>
</evidence>
<dbReference type="InterPro" id="IPR008271">
    <property type="entry name" value="Ser/Thr_kinase_AS"/>
</dbReference>
<evidence type="ECO:0000259" key="11">
    <source>
        <dbReference type="PROSITE" id="PS50011"/>
    </source>
</evidence>
<dbReference type="Pfam" id="PF00806">
    <property type="entry name" value="PUF"/>
    <property type="match status" value="7"/>
</dbReference>
<evidence type="ECO:0000256" key="9">
    <source>
        <dbReference type="RuleBase" id="RU361165"/>
    </source>
</evidence>
<keyword evidence="6 8" id="KW-0067">ATP-binding</keyword>
<dbReference type="InterPro" id="IPR003527">
    <property type="entry name" value="MAP_kinase_CS"/>
</dbReference>
<organism evidence="13 14">
    <name type="scientific">Paramecium octaurelia</name>
    <dbReference type="NCBI Taxonomy" id="43137"/>
    <lineage>
        <taxon>Eukaryota</taxon>
        <taxon>Sar</taxon>
        <taxon>Alveolata</taxon>
        <taxon>Ciliophora</taxon>
        <taxon>Intramacronucleata</taxon>
        <taxon>Oligohymenophorea</taxon>
        <taxon>Peniculida</taxon>
        <taxon>Parameciidae</taxon>
        <taxon>Paramecium</taxon>
    </lineage>
</organism>
<keyword evidence="9" id="KW-0460">Magnesium</keyword>
<evidence type="ECO:0000256" key="4">
    <source>
        <dbReference type="ARBA" id="ARBA00022741"/>
    </source>
</evidence>
<evidence type="ECO:0000313" key="14">
    <source>
        <dbReference type="Proteomes" id="UP000683925"/>
    </source>
</evidence>
<evidence type="ECO:0000256" key="2">
    <source>
        <dbReference type="ARBA" id="ARBA00022679"/>
    </source>
</evidence>
<dbReference type="GO" id="GO:0004707">
    <property type="term" value="F:MAP kinase activity"/>
    <property type="evidence" value="ECO:0007669"/>
    <property type="project" value="UniProtKB-EC"/>
</dbReference>
<name>A0A8S1TRL7_PAROT</name>
<dbReference type="FunFam" id="1.10.510.10:FF:000098">
    <property type="entry name" value="Mitogen-activated protein kinase 1"/>
    <property type="match status" value="1"/>
</dbReference>
<dbReference type="EMBL" id="CAJJDP010000028">
    <property type="protein sequence ID" value="CAD8153556.1"/>
    <property type="molecule type" value="Genomic_DNA"/>
</dbReference>
<comment type="cofactor">
    <cofactor evidence="9">
        <name>Mg(2+)</name>
        <dbReference type="ChEBI" id="CHEBI:18420"/>
    </cofactor>
</comment>
<evidence type="ECO:0000256" key="6">
    <source>
        <dbReference type="ARBA" id="ARBA00022840"/>
    </source>
</evidence>
<feature type="domain" description="Protein kinase" evidence="11">
    <location>
        <begin position="500"/>
        <end position="794"/>
    </location>
</feature>
<keyword evidence="4 8" id="KW-0547">Nucleotide-binding</keyword>
<protein>
    <recommendedName>
        <fullName evidence="9">Mitogen-activated protein kinase</fullName>
        <ecNumber evidence="9">2.7.11.24</ecNumber>
    </recommendedName>
</protein>
<dbReference type="EC" id="2.7.11.24" evidence="9"/>
<evidence type="ECO:0000256" key="10">
    <source>
        <dbReference type="SAM" id="MobiDB-lite"/>
    </source>
</evidence>
<evidence type="ECO:0000259" key="12">
    <source>
        <dbReference type="PROSITE" id="PS50303"/>
    </source>
</evidence>
<evidence type="ECO:0000313" key="13">
    <source>
        <dbReference type="EMBL" id="CAD8153556.1"/>
    </source>
</evidence>
<evidence type="ECO:0000256" key="1">
    <source>
        <dbReference type="ARBA" id="ARBA00022527"/>
    </source>
</evidence>
<evidence type="ECO:0000256" key="7">
    <source>
        <dbReference type="PROSITE-ProRule" id="PRU00317"/>
    </source>
</evidence>
<dbReference type="PROSITE" id="PS01351">
    <property type="entry name" value="MAPK"/>
    <property type="match status" value="1"/>
</dbReference>
<dbReference type="InterPro" id="IPR000719">
    <property type="entry name" value="Prot_kinase_dom"/>
</dbReference>
<dbReference type="PROSITE" id="PS00107">
    <property type="entry name" value="PROTEIN_KINASE_ATP"/>
    <property type="match status" value="1"/>
</dbReference>
<sequence length="891" mass="105269">MDPEEKQLIGSILSDESEVQMYERKQPRKKSKLSLNAKEFQPTLINSIEQIEILGENYGNDTMTYNSTNTQPYIINERQKEKKPSIKIHHDLKQLQFSPKKHQTMQPITEVQTFFLTFNSHPTLQEDNQVQLQLRQDDYQFRMSLEQICGNQNASRNLQKIFDNGTPLQRGMIFETIEKNLIKTSKDLFGNYLVQKVYLSGEKQWKFSLFYQLKGHIVELSKNQYASRVINRMIEFLKDEDYHFQTEFMDEIKYQVRQLINDNNGCFVLLSCLENFDYKLCEYMKKHIEQSVYSMSQHTYGCRIIQFMLQKQLNQSLLDQIMDVSQQLCICEFGNYIIQFILKSNFKQQKMELFRIIKSNFQTLCYNKYGSNVVEVFLEVIEQEDVKFVTNIMLTADQESNYLFVAFATHPFGNYVFKKYLQLDQQCILPVLGIMKRYPELLQQINTSEYGQKIFSVVERSIQFYTLPHQIVHHYSPFRSNAEKTVIQDGENTFLIDPQYQYLSIIGQGSYGVVFAAKDTKKDSGRDLVAIKKIVKAFEQRLFAKRTLRELRLQRLFSHENVISIEKIMLPKSREEFDDIYIVQELMETDLSTIIRQQTQLDQEQICFLLYQLLRGLKYIHSANVVHRDLKPKNLLINGNCDLKICDFGLARALDPQIKLKPKVYSPYVQTRWYRAPELLLQWRDYNQSIDMWSVGCIFAEMLRKKIFLPGASAKNQIELIFDVLGSPNEQVLQMAPKSPLSISVNQMQKKRGRDFEKLFPNGSKEAIDLLRQLFEYDPTKRITAEQALKHPYLSKYHIPEDEPIAVPVRYLDFEFEEYNLTIEQWKDCIYEEILLYHYPEFSKDYESNIKKGYSIMKHIVNNDNAKQLDQIQDEDEEDEEDDVPQNQQIQ</sequence>
<comment type="activity regulation">
    <text evidence="9">Activated by threonine and tyrosine phosphorylation.</text>
</comment>
<dbReference type="Proteomes" id="UP000683925">
    <property type="component" value="Unassembled WGS sequence"/>
</dbReference>
<keyword evidence="3" id="KW-0677">Repeat</keyword>
<feature type="domain" description="PUM-HD" evidence="12">
    <location>
        <begin position="115"/>
        <end position="462"/>
    </location>
</feature>
<dbReference type="CDD" id="cd07834">
    <property type="entry name" value="STKc_MAPK"/>
    <property type="match status" value="1"/>
</dbReference>
<reference evidence="13" key="1">
    <citation type="submission" date="2021-01" db="EMBL/GenBank/DDBJ databases">
        <authorList>
            <consortium name="Genoscope - CEA"/>
            <person name="William W."/>
        </authorList>
    </citation>
    <scope>NUCLEOTIDE SEQUENCE</scope>
</reference>
<dbReference type="SMART" id="SM00025">
    <property type="entry name" value="Pumilio"/>
    <property type="match status" value="8"/>
</dbReference>
<feature type="repeat" description="Pumilio" evidence="7">
    <location>
        <begin position="355"/>
        <end position="391"/>
    </location>
</feature>
<dbReference type="FunFam" id="3.30.200.20:FF:000046">
    <property type="entry name" value="Mitogen-activated protein kinase"/>
    <property type="match status" value="1"/>
</dbReference>
<evidence type="ECO:0000256" key="3">
    <source>
        <dbReference type="ARBA" id="ARBA00022737"/>
    </source>
</evidence>
<dbReference type="InterPro" id="IPR017441">
    <property type="entry name" value="Protein_kinase_ATP_BS"/>
</dbReference>
<feature type="repeat" description="Pumilio" evidence="7">
    <location>
        <begin position="287"/>
        <end position="323"/>
    </location>
</feature>
<dbReference type="GO" id="GO:0005524">
    <property type="term" value="F:ATP binding"/>
    <property type="evidence" value="ECO:0007669"/>
    <property type="project" value="UniProtKB-UniRule"/>
</dbReference>
<accession>A0A8S1TRL7</accession>
<comment type="similarity">
    <text evidence="9">Belongs to the protein kinase superfamily. Ser/Thr protein kinase family. MAP kinase subfamily.</text>
</comment>
<feature type="compositionally biased region" description="Acidic residues" evidence="10">
    <location>
        <begin position="872"/>
        <end position="884"/>
    </location>
</feature>
<dbReference type="OMA" id="KHIINND"/>
<evidence type="ECO:0000256" key="8">
    <source>
        <dbReference type="PROSITE-ProRule" id="PRU10141"/>
    </source>
</evidence>
<dbReference type="InterPro" id="IPR050117">
    <property type="entry name" value="MAPK"/>
</dbReference>
<dbReference type="OrthoDB" id="668540at2759"/>
<dbReference type="Pfam" id="PF00069">
    <property type="entry name" value="Pkinase"/>
    <property type="match status" value="1"/>
</dbReference>
<dbReference type="PROSITE" id="PS00108">
    <property type="entry name" value="PROTEIN_KINASE_ST"/>
    <property type="match status" value="1"/>
</dbReference>
<dbReference type="PROSITE" id="PS50011">
    <property type="entry name" value="PROTEIN_KINASE_DOM"/>
    <property type="match status" value="1"/>
</dbReference>
<feature type="binding site" evidence="8">
    <location>
        <position position="533"/>
    </location>
    <ligand>
        <name>ATP</name>
        <dbReference type="ChEBI" id="CHEBI:30616"/>
    </ligand>
</feature>
<dbReference type="GO" id="GO:0003723">
    <property type="term" value="F:RNA binding"/>
    <property type="evidence" value="ECO:0007669"/>
    <property type="project" value="InterPro"/>
</dbReference>